<evidence type="ECO:0000313" key="1">
    <source>
        <dbReference type="EMBL" id="EFA02654.1"/>
    </source>
</evidence>
<dbReference type="HOGENOM" id="CLU_1429762_0_0_1"/>
<accession>D2A1D5</accession>
<organism evidence="1 2">
    <name type="scientific">Tribolium castaneum</name>
    <name type="common">Red flour beetle</name>
    <dbReference type="NCBI Taxonomy" id="7070"/>
    <lineage>
        <taxon>Eukaryota</taxon>
        <taxon>Metazoa</taxon>
        <taxon>Ecdysozoa</taxon>
        <taxon>Arthropoda</taxon>
        <taxon>Hexapoda</taxon>
        <taxon>Insecta</taxon>
        <taxon>Pterygota</taxon>
        <taxon>Neoptera</taxon>
        <taxon>Endopterygota</taxon>
        <taxon>Coleoptera</taxon>
        <taxon>Polyphaga</taxon>
        <taxon>Cucujiformia</taxon>
        <taxon>Tenebrionidae</taxon>
        <taxon>Tenebrionidae incertae sedis</taxon>
        <taxon>Tribolium</taxon>
    </lineage>
</organism>
<protein>
    <submittedName>
        <fullName evidence="1">Uncharacterized protein</fullName>
    </submittedName>
</protein>
<name>D2A1D5_TRICA</name>
<reference evidence="1 2" key="1">
    <citation type="journal article" date="2008" name="Nature">
        <title>The genome of the model beetle and pest Tribolium castaneum.</title>
        <authorList>
            <consortium name="Tribolium Genome Sequencing Consortium"/>
            <person name="Richards S."/>
            <person name="Gibbs R.A."/>
            <person name="Weinstock G.M."/>
            <person name="Brown S.J."/>
            <person name="Denell R."/>
            <person name="Beeman R.W."/>
            <person name="Gibbs R."/>
            <person name="Beeman R.W."/>
            <person name="Brown S.J."/>
            <person name="Bucher G."/>
            <person name="Friedrich M."/>
            <person name="Grimmelikhuijzen C.J."/>
            <person name="Klingler M."/>
            <person name="Lorenzen M."/>
            <person name="Richards S."/>
            <person name="Roth S."/>
            <person name="Schroder R."/>
            <person name="Tautz D."/>
            <person name="Zdobnov E.M."/>
            <person name="Muzny D."/>
            <person name="Gibbs R.A."/>
            <person name="Weinstock G.M."/>
            <person name="Attaway T."/>
            <person name="Bell S."/>
            <person name="Buhay C.J."/>
            <person name="Chandrabose M.N."/>
            <person name="Chavez D."/>
            <person name="Clerk-Blankenburg K.P."/>
            <person name="Cree A."/>
            <person name="Dao M."/>
            <person name="Davis C."/>
            <person name="Chacko J."/>
            <person name="Dinh H."/>
            <person name="Dugan-Rocha S."/>
            <person name="Fowler G."/>
            <person name="Garner T.T."/>
            <person name="Garnes J."/>
            <person name="Gnirke A."/>
            <person name="Hawes A."/>
            <person name="Hernandez J."/>
            <person name="Hines S."/>
            <person name="Holder M."/>
            <person name="Hume J."/>
            <person name="Jhangiani S.N."/>
            <person name="Joshi V."/>
            <person name="Khan Z.M."/>
            <person name="Jackson L."/>
            <person name="Kovar C."/>
            <person name="Kowis A."/>
            <person name="Lee S."/>
            <person name="Lewis L.R."/>
            <person name="Margolis J."/>
            <person name="Morgan M."/>
            <person name="Nazareth L.V."/>
            <person name="Nguyen N."/>
            <person name="Okwuonu G."/>
            <person name="Parker D."/>
            <person name="Richards S."/>
            <person name="Ruiz S.J."/>
            <person name="Santibanez J."/>
            <person name="Savard J."/>
            <person name="Scherer S.E."/>
            <person name="Schneider B."/>
            <person name="Sodergren E."/>
            <person name="Tautz D."/>
            <person name="Vattahil S."/>
            <person name="Villasana D."/>
            <person name="White C.S."/>
            <person name="Wright R."/>
            <person name="Park Y."/>
            <person name="Beeman R.W."/>
            <person name="Lord J."/>
            <person name="Oppert B."/>
            <person name="Lorenzen M."/>
            <person name="Brown S."/>
            <person name="Wang L."/>
            <person name="Savard J."/>
            <person name="Tautz D."/>
            <person name="Richards S."/>
            <person name="Weinstock G."/>
            <person name="Gibbs R.A."/>
            <person name="Liu Y."/>
            <person name="Worley K."/>
            <person name="Weinstock G."/>
            <person name="Elsik C.G."/>
            <person name="Reese J.T."/>
            <person name="Elhaik E."/>
            <person name="Landan G."/>
            <person name="Graur D."/>
            <person name="Arensburger P."/>
            <person name="Atkinson P."/>
            <person name="Beeman R.W."/>
            <person name="Beidler J."/>
            <person name="Brown S.J."/>
            <person name="Demuth J.P."/>
            <person name="Drury D.W."/>
            <person name="Du Y.Z."/>
            <person name="Fujiwara H."/>
            <person name="Lorenzen M."/>
            <person name="Maselli V."/>
            <person name="Osanai M."/>
            <person name="Park Y."/>
            <person name="Robertson H.M."/>
            <person name="Tu Z."/>
            <person name="Wang J.J."/>
            <person name="Wang S."/>
            <person name="Richards S."/>
            <person name="Song H."/>
            <person name="Zhang L."/>
            <person name="Sodergren E."/>
            <person name="Werner D."/>
            <person name="Stanke M."/>
            <person name="Morgenstern B."/>
            <person name="Solovyev V."/>
            <person name="Kosarev P."/>
            <person name="Brown G."/>
            <person name="Chen H.C."/>
            <person name="Ermolaeva O."/>
            <person name="Hlavina W."/>
            <person name="Kapustin Y."/>
            <person name="Kiryutin B."/>
            <person name="Kitts P."/>
            <person name="Maglott D."/>
            <person name="Pruitt K."/>
            <person name="Sapojnikov V."/>
            <person name="Souvorov A."/>
            <person name="Mackey A.J."/>
            <person name="Waterhouse R.M."/>
            <person name="Wyder S."/>
            <person name="Zdobnov E.M."/>
            <person name="Zdobnov E.M."/>
            <person name="Wyder S."/>
            <person name="Kriventseva E.V."/>
            <person name="Kadowaki T."/>
            <person name="Bork P."/>
            <person name="Aranda M."/>
            <person name="Bao R."/>
            <person name="Beermann A."/>
            <person name="Berns N."/>
            <person name="Bolognesi R."/>
            <person name="Bonneton F."/>
            <person name="Bopp D."/>
            <person name="Brown S.J."/>
            <person name="Bucher G."/>
            <person name="Butts T."/>
            <person name="Chaumot A."/>
            <person name="Denell R.E."/>
            <person name="Ferrier D.E."/>
            <person name="Friedrich M."/>
            <person name="Gordon C.M."/>
            <person name="Jindra M."/>
            <person name="Klingler M."/>
            <person name="Lan Q."/>
            <person name="Lattorff H.M."/>
            <person name="Laudet V."/>
            <person name="von Levetsow C."/>
            <person name="Liu Z."/>
            <person name="Lutz R."/>
            <person name="Lynch J.A."/>
            <person name="da Fonseca R.N."/>
            <person name="Posnien N."/>
            <person name="Reuter R."/>
            <person name="Roth S."/>
            <person name="Savard J."/>
            <person name="Schinko J.B."/>
            <person name="Schmitt C."/>
            <person name="Schoppmeier M."/>
            <person name="Schroder R."/>
            <person name="Shippy T.D."/>
            <person name="Simonnet F."/>
            <person name="Marques-Souza H."/>
            <person name="Tautz D."/>
            <person name="Tomoyasu Y."/>
            <person name="Trauner J."/>
            <person name="Van der Zee M."/>
            <person name="Vervoort M."/>
            <person name="Wittkopp N."/>
            <person name="Wimmer E.A."/>
            <person name="Yang X."/>
            <person name="Jones A.K."/>
            <person name="Sattelle D.B."/>
            <person name="Ebert P.R."/>
            <person name="Nelson D."/>
            <person name="Scott J.G."/>
            <person name="Beeman R.W."/>
            <person name="Muthukrishnan S."/>
            <person name="Kramer K.J."/>
            <person name="Arakane Y."/>
            <person name="Beeman R.W."/>
            <person name="Zhu Q."/>
            <person name="Hogenkamp D."/>
            <person name="Dixit R."/>
            <person name="Oppert B."/>
            <person name="Jiang H."/>
            <person name="Zou Z."/>
            <person name="Marshall J."/>
            <person name="Elpidina E."/>
            <person name="Vinokurov K."/>
            <person name="Oppert C."/>
            <person name="Zou Z."/>
            <person name="Evans J."/>
            <person name="Lu Z."/>
            <person name="Zhao P."/>
            <person name="Sumathipala N."/>
            <person name="Altincicek B."/>
            <person name="Vilcinskas A."/>
            <person name="Williams M."/>
            <person name="Hultmark D."/>
            <person name="Hetru C."/>
            <person name="Jiang H."/>
            <person name="Grimmelikhuijzen C.J."/>
            <person name="Hauser F."/>
            <person name="Cazzamali G."/>
            <person name="Williamson M."/>
            <person name="Park Y."/>
            <person name="Li B."/>
            <person name="Tanaka Y."/>
            <person name="Predel R."/>
            <person name="Neupert S."/>
            <person name="Schachtner J."/>
            <person name="Verleyen P."/>
            <person name="Raible F."/>
            <person name="Bork P."/>
            <person name="Friedrich M."/>
            <person name="Walden K.K."/>
            <person name="Robertson H.M."/>
            <person name="Angeli S."/>
            <person name="Foret S."/>
            <person name="Bucher G."/>
            <person name="Schuetz S."/>
            <person name="Maleszka R."/>
            <person name="Wimmer E.A."/>
            <person name="Beeman R.W."/>
            <person name="Lorenzen M."/>
            <person name="Tomoyasu Y."/>
            <person name="Miller S.C."/>
            <person name="Grossmann D."/>
            <person name="Bucher G."/>
        </authorList>
    </citation>
    <scope>NUCLEOTIDE SEQUENCE [LARGE SCALE GENOMIC DNA]</scope>
    <source>
        <strain evidence="1 2">Georgia GA2</strain>
    </source>
</reference>
<gene>
    <name evidence="1" type="primary">GLEAN_08375</name>
    <name evidence="1" type="ORF">TcasGA2_TC008375</name>
</gene>
<evidence type="ECO:0000313" key="2">
    <source>
        <dbReference type="Proteomes" id="UP000007266"/>
    </source>
</evidence>
<dbReference type="AlphaFoldDB" id="D2A1D5"/>
<reference evidence="1 2" key="2">
    <citation type="journal article" date="2010" name="Nucleic Acids Res.">
        <title>BeetleBase in 2010: revisions to provide comprehensive genomic information for Tribolium castaneum.</title>
        <authorList>
            <person name="Kim H.S."/>
            <person name="Murphy T."/>
            <person name="Xia J."/>
            <person name="Caragea D."/>
            <person name="Park Y."/>
            <person name="Beeman R.W."/>
            <person name="Lorenzen M.D."/>
            <person name="Butcher S."/>
            <person name="Manak J.R."/>
            <person name="Brown S.J."/>
        </authorList>
    </citation>
    <scope>GENOME REANNOTATION</scope>
    <source>
        <strain evidence="1 2">Georgia GA2</strain>
    </source>
</reference>
<proteinExistence type="predicted"/>
<dbReference type="Proteomes" id="UP000007266">
    <property type="component" value="Linkage group 4"/>
</dbReference>
<sequence length="190" mass="21844">MALQVTDVIGAFSRFKSPECRRGGRFTFATDTCKGRHIHEEAKLSKDVFMGTNRQLPKSTDKESKIVRLEVARIIIPPRGSNQVLTESLEIKPPYSPPGLAVKKIRRRIKPFQKTFSTYNPNIWKHNTKISLIEPIQQASCFILNVDKEKCRSHPFPRRLKLNIRNGVLYFCLCAPRNIPQTAFCQRGNY</sequence>
<dbReference type="EMBL" id="KQ971338">
    <property type="protein sequence ID" value="EFA02654.1"/>
    <property type="molecule type" value="Genomic_DNA"/>
</dbReference>
<keyword evidence="2" id="KW-1185">Reference proteome</keyword>
<dbReference type="InParanoid" id="D2A1D5"/>